<protein>
    <submittedName>
        <fullName evidence="5">Chromo domain-containing protein</fullName>
    </submittedName>
</protein>
<dbReference type="InterPro" id="IPR051219">
    <property type="entry name" value="Heterochromatin_chromo-domain"/>
</dbReference>
<evidence type="ECO:0000256" key="2">
    <source>
        <dbReference type="ARBA" id="ARBA00023242"/>
    </source>
</evidence>
<feature type="region of interest" description="Disordered" evidence="3">
    <location>
        <begin position="268"/>
        <end position="295"/>
    </location>
</feature>
<dbReference type="RefSeq" id="NP_500828.1">
    <property type="nucleotide sequence ID" value="NM_068427.8"/>
</dbReference>
<dbReference type="Gene3D" id="2.40.50.40">
    <property type="match status" value="1"/>
</dbReference>
<dbReference type="WormBase" id="T12E12.2">
    <property type="protein sequence ID" value="CE13585"/>
    <property type="gene ID" value="WBGene00020463"/>
    <property type="gene designation" value="cec-6"/>
</dbReference>
<dbReference type="OMA" id="PHILRCS"/>
<feature type="compositionally biased region" description="Polar residues" evidence="3">
    <location>
        <begin position="271"/>
        <end position="286"/>
    </location>
</feature>
<dbReference type="PROSITE" id="PS50013">
    <property type="entry name" value="CHROMO_2"/>
    <property type="match status" value="1"/>
</dbReference>
<reference evidence="5 6" key="1">
    <citation type="journal article" date="1998" name="Science">
        <title>Genome sequence of the nematode C. elegans: a platform for investigating biology.</title>
        <authorList>
            <consortium name="The C. elegans sequencing consortium"/>
            <person name="Sulson J.E."/>
            <person name="Waterston R."/>
        </authorList>
    </citation>
    <scope>NUCLEOTIDE SEQUENCE [LARGE SCALE GENOMIC DNA]</scope>
    <source>
        <strain evidence="5 6">Bristol N2</strain>
    </source>
</reference>
<evidence type="ECO:0000313" key="7">
    <source>
        <dbReference type="WormBase" id="T12E12.2"/>
    </source>
</evidence>
<dbReference type="InterPro" id="IPR000953">
    <property type="entry name" value="Chromo/chromo_shadow_dom"/>
</dbReference>
<accession>Q22430</accession>
<feature type="region of interest" description="Disordered" evidence="3">
    <location>
        <begin position="130"/>
        <end position="215"/>
    </location>
</feature>
<comment type="subcellular location">
    <subcellularLocation>
        <location evidence="1">Nucleus</location>
    </subcellularLocation>
</comment>
<evidence type="ECO:0000256" key="1">
    <source>
        <dbReference type="ARBA" id="ARBA00004123"/>
    </source>
</evidence>
<feature type="compositionally biased region" description="Basic and acidic residues" evidence="3">
    <location>
        <begin position="130"/>
        <end position="145"/>
    </location>
</feature>
<dbReference type="Bgee" id="WBGene00020463">
    <property type="expression patterns" value="Expressed in germ line (C elegans) and 4 other cell types or tissues"/>
</dbReference>
<dbReference type="GeneID" id="177338"/>
<evidence type="ECO:0000256" key="3">
    <source>
        <dbReference type="SAM" id="MobiDB-lite"/>
    </source>
</evidence>
<dbReference type="Pfam" id="PF00385">
    <property type="entry name" value="Chromo"/>
    <property type="match status" value="1"/>
</dbReference>
<dbReference type="STRING" id="6239.T12E12.2.1"/>
<dbReference type="KEGG" id="cel:CELE_T12E12.2"/>
<evidence type="ECO:0000313" key="6">
    <source>
        <dbReference type="Proteomes" id="UP000001940"/>
    </source>
</evidence>
<name>Q22430_CAEEL</name>
<dbReference type="GO" id="GO:0005721">
    <property type="term" value="C:pericentric heterochromatin"/>
    <property type="evidence" value="ECO:0000318"/>
    <property type="project" value="GO_Central"/>
</dbReference>
<dbReference type="InterPro" id="IPR016197">
    <property type="entry name" value="Chromo-like_dom_sf"/>
</dbReference>
<dbReference type="GO" id="GO:0005634">
    <property type="term" value="C:nucleus"/>
    <property type="evidence" value="ECO:0007669"/>
    <property type="project" value="UniProtKB-SubCell"/>
</dbReference>
<dbReference type="IntAct" id="Q22430">
    <property type="interactions" value="4"/>
</dbReference>
<evidence type="ECO:0000313" key="5">
    <source>
        <dbReference type="EMBL" id="CCD70523.1"/>
    </source>
</evidence>
<keyword evidence="2" id="KW-0539">Nucleus</keyword>
<organism evidence="5 6">
    <name type="scientific">Caenorhabditis elegans</name>
    <dbReference type="NCBI Taxonomy" id="6239"/>
    <lineage>
        <taxon>Eukaryota</taxon>
        <taxon>Metazoa</taxon>
        <taxon>Ecdysozoa</taxon>
        <taxon>Nematoda</taxon>
        <taxon>Chromadorea</taxon>
        <taxon>Rhabditida</taxon>
        <taxon>Rhabditina</taxon>
        <taxon>Rhabditomorpha</taxon>
        <taxon>Rhabditoidea</taxon>
        <taxon>Rhabditidae</taxon>
        <taxon>Peloderinae</taxon>
        <taxon>Caenorhabditis</taxon>
    </lineage>
</organism>
<evidence type="ECO:0007829" key="8">
    <source>
        <dbReference type="PeptideAtlas" id="Q22430"/>
    </source>
</evidence>
<keyword evidence="8" id="KW-1267">Proteomics identification</keyword>
<dbReference type="UCSC" id="T12E12.2">
    <property type="organism name" value="c. elegans"/>
</dbReference>
<dbReference type="CTD" id="177338"/>
<dbReference type="PaxDb" id="6239-T12E12.2"/>
<dbReference type="SMART" id="SM00298">
    <property type="entry name" value="CHROMO"/>
    <property type="match status" value="1"/>
</dbReference>
<sequence length="891" mass="102431">MSHDSSGEYMVSQVLKCVKFKDLVRKALNAEAKFSPASVEYDKRRHSKYAYLVHWRGYDWKERTWEPEENLENCEELQKFKERNNMSLDHLTFEHHYEHSTWRRISLASEKCVTNRYLKTDDEIEEKRARKKAKLEEQNRKEQAKNPHASAETEPAVKKKKIEGVGSRIPKISDREGAGTSGQSSSNVSTPGITPLDNKTPRMQKKSNEIGQASTPECAIATLSIGTPQPSIIDSTYDQSDIANGSTSPQPQPVFKRKMNGQDVSDYSVHQGGTFSDGSAIEGSTSRESEDMDCTQETKKALQKAIESAREECEEIEKTIKKYPLQVTSSRVVTGFSPALTLRKFRRCQSLEMLSDHFNNNAEMEIFGKNFENSVRLDADAKPVVIKIYPQEQELFLTKQRKMPSLEMEQLVYENLVKENANNIKIAMHNIRPDKNFAQLLECLSHAYSKDDNIRFETIFNEGFPPSDEYDCRRFQAIVFLIAYCKHRLWKADPKGMAIVEASDAVKEGEIREQQIICSDRHRKCAWLQVFLKLMPDRFKFLETSGQCYHGWEGDDGPFRDDVFFHCMKYGAECQKRLFLDFNKPIGIQEETVGDYSVDAMHLLAVQYGNIQRIPSYLSIGGLDINALATHLPTKRVMRLQHYLKVWIEAHKSETTATEDRKKYYRYLNDVIRLTSESLEIFLENEVTKMIFSRMGGRWKIRMDLTYPHILRCSPLSNKSNGGDGTHQVLSCLFYPEAIGYRDGLENSKGADTEKIDELKTSQKRYKKMIEEGKGRLVLALYRIDIEFRCNLAEKEQFSLPKFTLIESDDGFKIEKLTLLRQTEGLTCYEADIGMFEMTPFSSPGCRYFGISDKAHEKDLVVPGNAHIEMRAEVDQPISFVTQLFFIKKNV</sequence>
<feature type="domain" description="Chromo" evidence="4">
    <location>
        <begin position="28"/>
        <end position="92"/>
    </location>
</feature>
<dbReference type="GO" id="GO:0003682">
    <property type="term" value="F:chromatin binding"/>
    <property type="evidence" value="ECO:0000318"/>
    <property type="project" value="GO_Central"/>
</dbReference>
<dbReference type="AlphaFoldDB" id="Q22430"/>
<dbReference type="PANTHER" id="PTHR22812">
    <property type="entry name" value="CHROMOBOX PROTEIN"/>
    <property type="match status" value="1"/>
</dbReference>
<feature type="compositionally biased region" description="Polar residues" evidence="3">
    <location>
        <begin position="181"/>
        <end position="192"/>
    </location>
</feature>
<dbReference type="InParanoid" id="Q22430"/>
<dbReference type="Proteomes" id="UP000001940">
    <property type="component" value="Chromosome IV"/>
</dbReference>
<evidence type="ECO:0000259" key="4">
    <source>
        <dbReference type="PROSITE" id="PS50013"/>
    </source>
</evidence>
<dbReference type="EMBL" id="BX284604">
    <property type="protein sequence ID" value="CCD70523.1"/>
    <property type="molecule type" value="Genomic_DNA"/>
</dbReference>
<dbReference type="SUPFAM" id="SSF54160">
    <property type="entry name" value="Chromo domain-like"/>
    <property type="match status" value="1"/>
</dbReference>
<dbReference type="PIR" id="T29561">
    <property type="entry name" value="T29561"/>
</dbReference>
<proteinExistence type="evidence at protein level"/>
<dbReference type="GO" id="GO:0031507">
    <property type="term" value="P:heterochromatin formation"/>
    <property type="evidence" value="ECO:0000318"/>
    <property type="project" value="GO_Central"/>
</dbReference>
<dbReference type="PeptideAtlas" id="Q22430"/>
<dbReference type="InterPro" id="IPR023780">
    <property type="entry name" value="Chromo_domain"/>
</dbReference>
<keyword evidence="6" id="KW-1185">Reference proteome</keyword>
<gene>
    <name evidence="5 7" type="primary">cec-6</name>
    <name evidence="5" type="ORF">CELE_T12E12.2</name>
    <name evidence="7" type="ORF">T12E12.2</name>
</gene>
<dbReference type="HOGENOM" id="CLU_349587_0_0_1"/>
<dbReference type="AGR" id="WB:WBGene00020463"/>
<dbReference type="eggNOG" id="KOG1911">
    <property type="taxonomic scope" value="Eukaryota"/>
</dbReference>
<dbReference type="FunCoup" id="Q22430">
    <property type="interactions" value="1280"/>
</dbReference>
<dbReference type="OrthoDB" id="5809065at2759"/>